<dbReference type="EMBL" id="CP139965">
    <property type="protein sequence ID" value="WQD78971.1"/>
    <property type="molecule type" value="Genomic_DNA"/>
</dbReference>
<reference evidence="3 4" key="1">
    <citation type="submission" date="2023-12" db="EMBL/GenBank/DDBJ databases">
        <title>Genome sequencing and assembly of bacterial species from a model synthetic community.</title>
        <authorList>
            <person name="Hogle S.L."/>
        </authorList>
    </citation>
    <scope>NUCLEOTIDE SEQUENCE [LARGE SCALE GENOMIC DNA]</scope>
    <source>
        <strain evidence="3 4">HAMBI 2494</strain>
    </source>
</reference>
<feature type="compositionally biased region" description="Low complexity" evidence="1">
    <location>
        <begin position="319"/>
        <end position="330"/>
    </location>
</feature>
<feature type="compositionally biased region" description="Low complexity" evidence="1">
    <location>
        <begin position="725"/>
        <end position="744"/>
    </location>
</feature>
<dbReference type="RefSeq" id="WP_232833471.1">
    <property type="nucleotide sequence ID" value="NZ_CP139965.1"/>
</dbReference>
<feature type="region of interest" description="Disordered" evidence="1">
    <location>
        <begin position="725"/>
        <end position="765"/>
    </location>
</feature>
<feature type="compositionally biased region" description="Polar residues" evidence="1">
    <location>
        <begin position="745"/>
        <end position="759"/>
    </location>
</feature>
<feature type="compositionally biased region" description="Basic and acidic residues" evidence="1">
    <location>
        <begin position="475"/>
        <end position="512"/>
    </location>
</feature>
<dbReference type="NCBIfam" id="TIGR03504">
    <property type="entry name" value="FimV_Cterm"/>
    <property type="match status" value="1"/>
</dbReference>
<dbReference type="Gene3D" id="1.20.58.2200">
    <property type="match status" value="1"/>
</dbReference>
<evidence type="ECO:0000313" key="4">
    <source>
        <dbReference type="Proteomes" id="UP001325479"/>
    </source>
</evidence>
<protein>
    <submittedName>
        <fullName evidence="3">FimV/HubP family polar landmark protein</fullName>
    </submittedName>
</protein>
<dbReference type="Proteomes" id="UP001325479">
    <property type="component" value="Chromosome"/>
</dbReference>
<feature type="region of interest" description="Disordered" evidence="1">
    <location>
        <begin position="605"/>
        <end position="668"/>
    </location>
</feature>
<dbReference type="InterPro" id="IPR038440">
    <property type="entry name" value="FimV_C_sf"/>
</dbReference>
<organism evidence="3 4">
    <name type="scientific">Paraburkholderia kururiensis</name>
    <dbReference type="NCBI Taxonomy" id="984307"/>
    <lineage>
        <taxon>Bacteria</taxon>
        <taxon>Pseudomonadati</taxon>
        <taxon>Pseudomonadota</taxon>
        <taxon>Betaproteobacteria</taxon>
        <taxon>Burkholderiales</taxon>
        <taxon>Burkholderiaceae</taxon>
        <taxon>Paraburkholderia</taxon>
    </lineage>
</organism>
<proteinExistence type="predicted"/>
<feature type="region of interest" description="Disordered" evidence="1">
    <location>
        <begin position="247"/>
        <end position="283"/>
    </location>
</feature>
<accession>A0ABZ0WNQ7</accession>
<evidence type="ECO:0000256" key="2">
    <source>
        <dbReference type="SAM" id="SignalP"/>
    </source>
</evidence>
<feature type="region of interest" description="Disordered" evidence="1">
    <location>
        <begin position="173"/>
        <end position="214"/>
    </location>
</feature>
<name>A0ABZ0WNQ7_9BURK</name>
<sequence>MRSSLAAAIAVALLAPGLSHAAPAASAAGMNAGASAPGAASVATAAAAGAASQYTVRPGQSLNDVAIDVTQSHDRATLARAARALFDANPAAFMGHDPSRLKLGAVLNVPALDATGALAVSGAAAGTAASATSAAAATAASAGAISSQAAGGASHAQGQAANAMAGTAASASGTATSAPAATGASAPAGANGSTPAGASAPATASASPSASSAPATSATSAAAVPGPAVPAATASGTHVWSGAIQPAASEPTGAAPASAPSASSASRAQPATPAAAAQPASQARVPLSSLQQLLALKNRVLMELQKHGIGAGKSVPQNTGAATSGAAAQAPVGGASQGAVKPSSDVPATSTPATGSRAAGGQFQLPPVEPAVAAGLGAAVVALIVGFAVTRRKRKAKTAIADDGAPSAPDGDKVHGEARRAAATGAGLLAADAAAHMARQNEEAAASAGDDVVPELVPTLMPGGASSDSVVSSKAEPEGHVDDVESSGARDEEVSAYRHEAAFDSATSHEHAAPGAQETGPESLDHATEAASLAAAAELGADALPPTHFDLVGTREHAQYETEGESELAARPHAVEPQTVDDATRAASLAAAAELGAEALPLREPEPQQGAMDGVPPFAQPEDAKLSQPEPPQDQHAAAEAHEGPSAAQVESTSAASAESEASTQPAPAFPHEAVTALGSLDMPLPPRVEQPSDAESASAPIPPVSRPIAYAGLAEALTRGANASAAPAAEPSETASAGAAPESLSVQPVASPEATAQQAVPEPASAPATVASEIAAGTAGAAAVAGLGAARFGPLKLDFDLELPPSPAQPLPAFTPEQLAKIARNKLELASEYIQLGDLAGARTLINEVIESNDAGTRDEARALLSTLAPLS</sequence>
<feature type="region of interest" description="Disordered" evidence="1">
    <location>
        <begin position="441"/>
        <end position="528"/>
    </location>
</feature>
<feature type="compositionally biased region" description="Low complexity" evidence="1">
    <location>
        <begin position="399"/>
        <end position="409"/>
    </location>
</feature>
<evidence type="ECO:0000256" key="1">
    <source>
        <dbReference type="SAM" id="MobiDB-lite"/>
    </source>
</evidence>
<feature type="signal peptide" evidence="2">
    <location>
        <begin position="1"/>
        <end position="21"/>
    </location>
</feature>
<evidence type="ECO:0000313" key="3">
    <source>
        <dbReference type="EMBL" id="WQD78971.1"/>
    </source>
</evidence>
<dbReference type="InterPro" id="IPR020011">
    <property type="entry name" value="FimV_C"/>
</dbReference>
<feature type="region of interest" description="Disordered" evidence="1">
    <location>
        <begin position="311"/>
        <end position="362"/>
    </location>
</feature>
<keyword evidence="2" id="KW-0732">Signal</keyword>
<keyword evidence="4" id="KW-1185">Reference proteome</keyword>
<feature type="compositionally biased region" description="Low complexity" evidence="1">
    <location>
        <begin position="646"/>
        <end position="667"/>
    </location>
</feature>
<feature type="region of interest" description="Disordered" evidence="1">
    <location>
        <begin position="396"/>
        <end position="416"/>
    </location>
</feature>
<feature type="region of interest" description="Disordered" evidence="1">
    <location>
        <begin position="682"/>
        <end position="704"/>
    </location>
</feature>
<gene>
    <name evidence="3" type="ORF">U0042_04490</name>
</gene>
<feature type="chain" id="PRO_5045741642" evidence="2">
    <location>
        <begin position="22"/>
        <end position="873"/>
    </location>
</feature>